<comment type="caution">
    <text evidence="12">The sequence shown here is derived from an EMBL/GenBank/DDBJ whole genome shotgun (WGS) entry which is preliminary data.</text>
</comment>
<keyword evidence="7 8" id="KW-0131">Cell cycle</keyword>
<keyword evidence="3 7" id="KW-0963">Cytoplasm</keyword>
<dbReference type="Proteomes" id="UP000246145">
    <property type="component" value="Unassembled WGS sequence"/>
</dbReference>
<dbReference type="NCBIfam" id="TIGR01087">
    <property type="entry name" value="murD"/>
    <property type="match status" value="1"/>
</dbReference>
<reference evidence="12 13" key="1">
    <citation type="submission" date="2018-04" db="EMBL/GenBank/DDBJ databases">
        <title>Genomic Encyclopedia of Type Strains, Phase IV (KMG-IV): sequencing the most valuable type-strain genomes for metagenomic binning, comparative biology and taxonomic classification.</title>
        <authorList>
            <person name="Goeker M."/>
        </authorList>
    </citation>
    <scope>NUCLEOTIDE SEQUENCE [LARGE SCALE GENOMIC DNA]</scope>
    <source>
        <strain evidence="12 13">DSM 10065</strain>
    </source>
</reference>
<dbReference type="GO" id="GO:0051301">
    <property type="term" value="P:cell division"/>
    <property type="evidence" value="ECO:0007669"/>
    <property type="project" value="UniProtKB-KW"/>
</dbReference>
<evidence type="ECO:0000256" key="2">
    <source>
        <dbReference type="ARBA" id="ARBA00004752"/>
    </source>
</evidence>
<dbReference type="Pfam" id="PF02875">
    <property type="entry name" value="Mur_ligase_C"/>
    <property type="match status" value="1"/>
</dbReference>
<comment type="pathway">
    <text evidence="2 7 8">Cell wall biogenesis; peptidoglycan biosynthesis.</text>
</comment>
<evidence type="ECO:0000259" key="11">
    <source>
        <dbReference type="Pfam" id="PF08245"/>
    </source>
</evidence>
<comment type="catalytic activity">
    <reaction evidence="7 8">
        <text>UDP-N-acetyl-alpha-D-muramoyl-L-alanine + D-glutamate + ATP = UDP-N-acetyl-alpha-D-muramoyl-L-alanyl-D-glutamate + ADP + phosphate + H(+)</text>
        <dbReference type="Rhea" id="RHEA:16429"/>
        <dbReference type="ChEBI" id="CHEBI:15378"/>
        <dbReference type="ChEBI" id="CHEBI:29986"/>
        <dbReference type="ChEBI" id="CHEBI:30616"/>
        <dbReference type="ChEBI" id="CHEBI:43474"/>
        <dbReference type="ChEBI" id="CHEBI:83898"/>
        <dbReference type="ChEBI" id="CHEBI:83900"/>
        <dbReference type="ChEBI" id="CHEBI:456216"/>
        <dbReference type="EC" id="6.3.2.9"/>
    </reaction>
</comment>
<dbReference type="Gene3D" id="3.40.50.720">
    <property type="entry name" value="NAD(P)-binding Rossmann-like Domain"/>
    <property type="match status" value="1"/>
</dbReference>
<evidence type="ECO:0000259" key="10">
    <source>
        <dbReference type="Pfam" id="PF02875"/>
    </source>
</evidence>
<name>A0A2U1CKJ8_9BURK</name>
<evidence type="ECO:0000256" key="6">
    <source>
        <dbReference type="ARBA" id="ARBA00022840"/>
    </source>
</evidence>
<dbReference type="GO" id="GO:0008360">
    <property type="term" value="P:regulation of cell shape"/>
    <property type="evidence" value="ECO:0007669"/>
    <property type="project" value="UniProtKB-KW"/>
</dbReference>
<evidence type="ECO:0000313" key="12">
    <source>
        <dbReference type="EMBL" id="PVY61527.1"/>
    </source>
</evidence>
<dbReference type="InterPro" id="IPR013221">
    <property type="entry name" value="Mur_ligase_cen"/>
</dbReference>
<evidence type="ECO:0000256" key="4">
    <source>
        <dbReference type="ARBA" id="ARBA00022598"/>
    </source>
</evidence>
<keyword evidence="4 7" id="KW-0436">Ligase</keyword>
<feature type="region of interest" description="Disordered" evidence="9">
    <location>
        <begin position="292"/>
        <end position="318"/>
    </location>
</feature>
<dbReference type="GO" id="GO:0009252">
    <property type="term" value="P:peptidoglycan biosynthetic process"/>
    <property type="evidence" value="ECO:0007669"/>
    <property type="project" value="UniProtKB-UniRule"/>
</dbReference>
<dbReference type="PANTHER" id="PTHR43692">
    <property type="entry name" value="UDP-N-ACETYLMURAMOYLALANINE--D-GLUTAMATE LIGASE"/>
    <property type="match status" value="1"/>
</dbReference>
<evidence type="ECO:0000256" key="7">
    <source>
        <dbReference type="HAMAP-Rule" id="MF_00639"/>
    </source>
</evidence>
<dbReference type="InterPro" id="IPR036615">
    <property type="entry name" value="Mur_ligase_C_dom_sf"/>
</dbReference>
<keyword evidence="7 8" id="KW-0961">Cell wall biogenesis/degradation</keyword>
<proteinExistence type="inferred from homology"/>
<dbReference type="RefSeq" id="WP_116518600.1">
    <property type="nucleotide sequence ID" value="NZ_JACCEX010000003.1"/>
</dbReference>
<evidence type="ECO:0000313" key="13">
    <source>
        <dbReference type="Proteomes" id="UP000246145"/>
    </source>
</evidence>
<dbReference type="InterPro" id="IPR005762">
    <property type="entry name" value="MurD"/>
</dbReference>
<keyword evidence="13" id="KW-1185">Reference proteome</keyword>
<dbReference type="Gene3D" id="3.90.190.20">
    <property type="entry name" value="Mur ligase, C-terminal domain"/>
    <property type="match status" value="1"/>
</dbReference>
<evidence type="ECO:0000256" key="9">
    <source>
        <dbReference type="SAM" id="MobiDB-lite"/>
    </source>
</evidence>
<dbReference type="InterPro" id="IPR004101">
    <property type="entry name" value="Mur_ligase_C"/>
</dbReference>
<dbReference type="SUPFAM" id="SSF51984">
    <property type="entry name" value="MurCD N-terminal domain"/>
    <property type="match status" value="1"/>
</dbReference>
<dbReference type="OrthoDB" id="9809796at2"/>
<comment type="function">
    <text evidence="7 8">Cell wall formation. Catalyzes the addition of glutamate to the nucleotide precursor UDP-N-acetylmuramoyl-L-alanine (UMA).</text>
</comment>
<dbReference type="PANTHER" id="PTHR43692:SF1">
    <property type="entry name" value="UDP-N-ACETYLMURAMOYLALANINE--D-GLUTAMATE LIGASE"/>
    <property type="match status" value="1"/>
</dbReference>
<comment type="similarity">
    <text evidence="7">Belongs to the MurCDEF family.</text>
</comment>
<protein>
    <recommendedName>
        <fullName evidence="7 8">UDP-N-acetylmuramoylalanine--D-glutamate ligase</fullName>
        <ecNumber evidence="7 8">6.3.2.9</ecNumber>
    </recommendedName>
    <alternativeName>
        <fullName evidence="7">D-glutamic acid-adding enzyme</fullName>
    </alternativeName>
    <alternativeName>
        <fullName evidence="7">UDP-N-acetylmuramoyl-L-alanyl-D-glutamate synthetase</fullName>
    </alternativeName>
</protein>
<dbReference type="AlphaFoldDB" id="A0A2U1CKJ8"/>
<evidence type="ECO:0000256" key="8">
    <source>
        <dbReference type="RuleBase" id="RU003664"/>
    </source>
</evidence>
<feature type="domain" description="Mur ligase central" evidence="11">
    <location>
        <begin position="135"/>
        <end position="267"/>
    </location>
</feature>
<dbReference type="GO" id="GO:0071555">
    <property type="term" value="P:cell wall organization"/>
    <property type="evidence" value="ECO:0007669"/>
    <property type="project" value="UniProtKB-KW"/>
</dbReference>
<keyword evidence="7 8" id="KW-0573">Peptidoglycan synthesis</keyword>
<dbReference type="HAMAP" id="MF_00639">
    <property type="entry name" value="MurD"/>
    <property type="match status" value="1"/>
</dbReference>
<dbReference type="SUPFAM" id="SSF53623">
    <property type="entry name" value="MurD-like peptide ligases, catalytic domain"/>
    <property type="match status" value="1"/>
</dbReference>
<dbReference type="EC" id="6.3.2.9" evidence="7 8"/>
<accession>A0A2U1CKJ8</accession>
<keyword evidence="7 8" id="KW-0132">Cell division</keyword>
<dbReference type="EMBL" id="QEKO01000003">
    <property type="protein sequence ID" value="PVY61527.1"/>
    <property type="molecule type" value="Genomic_DNA"/>
</dbReference>
<dbReference type="STRING" id="1231391.GCA_000308195_02399"/>
<keyword evidence="5 7" id="KW-0547">Nucleotide-binding</keyword>
<dbReference type="GO" id="GO:0005737">
    <property type="term" value="C:cytoplasm"/>
    <property type="evidence" value="ECO:0007669"/>
    <property type="project" value="UniProtKB-SubCell"/>
</dbReference>
<dbReference type="SUPFAM" id="SSF53244">
    <property type="entry name" value="MurD-like peptide ligases, peptide-binding domain"/>
    <property type="match status" value="1"/>
</dbReference>
<dbReference type="GO" id="GO:0005524">
    <property type="term" value="F:ATP binding"/>
    <property type="evidence" value="ECO:0007669"/>
    <property type="project" value="UniProtKB-UniRule"/>
</dbReference>
<sequence>MSDFSISSIRSDAPTLILGLGLTGVAAARWCARHGAPLRVLDTREAPAGLDALREDLAAANVDYRLGARHFIAEALQGVCSIVISPGLSPREEPVAGLLAQARERGIEIIGEIELFARALRDMAEQAYTPKVLAVTGTNGKTTVTAMTREFVAASGLSARAAGNIGPAALAALLDACDQGQLPDVWVLELSSFQLESTYSLAPDAAVVLNVTQDHLDWHGSMQAYAAAKARVLQAARIAVVNRDDALVAAMVDNLRSVGVRSFGRGAPQWEGDFGLDGGSGLSWLAYGEPSDYDPPSTGRRKKSDAAPQRPEARPSHLMPVDAMRVRGVHNALNAMAALCLARSLGLGWAGMLHALRDYAGEPNRTEFVRSVGGVDFINDSKGTNVGATLAALQGLGQPAVLIAGGLGKGQDFSQLAPVAREHARAVVLIGQDAEVIAQALGDDAPVIERAESMQQAVERGFALAQPGDAVLLSPACASMDMFRNYSHRGQAFVDAVEALALDKGEVA</sequence>
<dbReference type="Pfam" id="PF08245">
    <property type="entry name" value="Mur_ligase_M"/>
    <property type="match status" value="1"/>
</dbReference>
<dbReference type="UniPathway" id="UPA00219"/>
<evidence type="ECO:0000256" key="3">
    <source>
        <dbReference type="ARBA" id="ARBA00022490"/>
    </source>
</evidence>
<dbReference type="Gene3D" id="3.40.1190.10">
    <property type="entry name" value="Mur-like, catalytic domain"/>
    <property type="match status" value="1"/>
</dbReference>
<dbReference type="InterPro" id="IPR036565">
    <property type="entry name" value="Mur-like_cat_sf"/>
</dbReference>
<evidence type="ECO:0000256" key="1">
    <source>
        <dbReference type="ARBA" id="ARBA00004496"/>
    </source>
</evidence>
<keyword evidence="6 7" id="KW-0067">ATP-binding</keyword>
<dbReference type="Pfam" id="PF21799">
    <property type="entry name" value="MurD-like_N"/>
    <property type="match status" value="1"/>
</dbReference>
<organism evidence="12 13">
    <name type="scientific">Pusillimonas noertemannii</name>
    <dbReference type="NCBI Taxonomy" id="305977"/>
    <lineage>
        <taxon>Bacteria</taxon>
        <taxon>Pseudomonadati</taxon>
        <taxon>Pseudomonadota</taxon>
        <taxon>Betaproteobacteria</taxon>
        <taxon>Burkholderiales</taxon>
        <taxon>Alcaligenaceae</taxon>
        <taxon>Pusillimonas</taxon>
    </lineage>
</organism>
<feature type="domain" description="Mur ligase C-terminal" evidence="10">
    <location>
        <begin position="365"/>
        <end position="477"/>
    </location>
</feature>
<dbReference type="GO" id="GO:0008764">
    <property type="term" value="F:UDP-N-acetylmuramoylalanine-D-glutamate ligase activity"/>
    <property type="evidence" value="ECO:0007669"/>
    <property type="project" value="UniProtKB-UniRule"/>
</dbReference>
<feature type="binding site" evidence="7">
    <location>
        <begin position="137"/>
        <end position="143"/>
    </location>
    <ligand>
        <name>ATP</name>
        <dbReference type="ChEBI" id="CHEBI:30616"/>
    </ligand>
</feature>
<evidence type="ECO:0000256" key="5">
    <source>
        <dbReference type="ARBA" id="ARBA00022741"/>
    </source>
</evidence>
<keyword evidence="7 8" id="KW-0133">Cell shape</keyword>
<gene>
    <name evidence="7" type="primary">murD</name>
    <name evidence="12" type="ORF">C7440_2251</name>
</gene>
<comment type="subcellular location">
    <subcellularLocation>
        <location evidence="1 7 8">Cytoplasm</location>
    </subcellularLocation>
</comment>